<name>A0AAD2JJG5_9STRA</name>
<gene>
    <name evidence="1" type="ORF">CYCCA115_LOCUS15727</name>
</gene>
<dbReference type="EMBL" id="CAKOGP040001882">
    <property type="protein sequence ID" value="CAJ1955385.1"/>
    <property type="molecule type" value="Genomic_DNA"/>
</dbReference>
<dbReference type="AlphaFoldDB" id="A0AAD2JJG5"/>
<accession>A0AAD2JJG5</accession>
<keyword evidence="2" id="KW-1185">Reference proteome</keyword>
<organism evidence="1 2">
    <name type="scientific">Cylindrotheca closterium</name>
    <dbReference type="NCBI Taxonomy" id="2856"/>
    <lineage>
        <taxon>Eukaryota</taxon>
        <taxon>Sar</taxon>
        <taxon>Stramenopiles</taxon>
        <taxon>Ochrophyta</taxon>
        <taxon>Bacillariophyta</taxon>
        <taxon>Bacillariophyceae</taxon>
        <taxon>Bacillariophycidae</taxon>
        <taxon>Bacillariales</taxon>
        <taxon>Bacillariaceae</taxon>
        <taxon>Cylindrotheca</taxon>
    </lineage>
</organism>
<evidence type="ECO:0000313" key="1">
    <source>
        <dbReference type="EMBL" id="CAJ1955385.1"/>
    </source>
</evidence>
<proteinExistence type="predicted"/>
<reference evidence="1" key="1">
    <citation type="submission" date="2023-08" db="EMBL/GenBank/DDBJ databases">
        <authorList>
            <person name="Audoor S."/>
            <person name="Bilcke G."/>
        </authorList>
    </citation>
    <scope>NUCLEOTIDE SEQUENCE</scope>
</reference>
<comment type="caution">
    <text evidence="1">The sequence shown here is derived from an EMBL/GenBank/DDBJ whole genome shotgun (WGS) entry which is preliminary data.</text>
</comment>
<dbReference type="Proteomes" id="UP001295423">
    <property type="component" value="Unassembled WGS sequence"/>
</dbReference>
<evidence type="ECO:0000313" key="2">
    <source>
        <dbReference type="Proteomes" id="UP001295423"/>
    </source>
</evidence>
<protein>
    <submittedName>
        <fullName evidence="1">Uncharacterized protein</fullName>
    </submittedName>
</protein>
<sequence length="235" mass="26720">MSKRKTGKVPRAQTVSEIDSYYAPVSLVQKERGKVAKICPFDASAFLGLLDGDDSDEITDDEEDNIKIHGQKANWDIYYFRSHFVQKEQAKMVQSCPFFAPFLGIPDDSGGAIKSVSDDEEDKAIRKVSSARAPFPMDLQDAVEDKPFQYYADKFERSPKHTYCDNPTLGDLLLQGKCYLFHQSSVGWQMPQFDFPLWMFKCWHHSHGQVGTTPLIFSLTMPRYKLLALTLFASP</sequence>